<dbReference type="Pfam" id="PF16868">
    <property type="entry name" value="NMT1_3"/>
    <property type="match status" value="1"/>
</dbReference>
<evidence type="ECO:0000313" key="2">
    <source>
        <dbReference type="EMBL" id="QDV54822.1"/>
    </source>
</evidence>
<dbReference type="PANTHER" id="PTHR42941">
    <property type="entry name" value="SLL1037 PROTEIN"/>
    <property type="match status" value="1"/>
</dbReference>
<dbReference type="PANTHER" id="PTHR42941:SF1">
    <property type="entry name" value="SLL1037 PROTEIN"/>
    <property type="match status" value="1"/>
</dbReference>
<gene>
    <name evidence="2" type="ORF">Mal33_07870</name>
</gene>
<proteinExistence type="predicted"/>
<protein>
    <submittedName>
        <fullName evidence="2">NMT1/THI5 like protein</fullName>
    </submittedName>
</protein>
<evidence type="ECO:0000256" key="1">
    <source>
        <dbReference type="SAM" id="MobiDB-lite"/>
    </source>
</evidence>
<dbReference type="EMBL" id="CP036318">
    <property type="protein sequence ID" value="QDV54822.1"/>
    <property type="molecule type" value="Genomic_DNA"/>
</dbReference>
<dbReference type="RefSeq" id="WP_145282503.1">
    <property type="nucleotide sequence ID" value="NZ_CP036318.1"/>
</dbReference>
<keyword evidence="3" id="KW-1185">Reference proteome</keyword>
<dbReference type="SUPFAM" id="SSF53850">
    <property type="entry name" value="Periplasmic binding protein-like II"/>
    <property type="match status" value="1"/>
</dbReference>
<dbReference type="Gene3D" id="3.40.190.10">
    <property type="entry name" value="Periplasmic binding protein-like II"/>
    <property type="match status" value="2"/>
</dbReference>
<feature type="compositionally biased region" description="Low complexity" evidence="1">
    <location>
        <begin position="342"/>
        <end position="358"/>
    </location>
</feature>
<feature type="region of interest" description="Disordered" evidence="1">
    <location>
        <begin position="338"/>
        <end position="358"/>
    </location>
</feature>
<sequence>MALMLQISQHRALVASLVLSALMLGCKKSDSTGDGGATGGRQFLSMGTAPVGGAFPVVGGAIAEVLNEHKGTVDWKVQAKGTKGSQENIRRLQQAELELALSNAAISYFAARGEAGWDKVYDIRAIATLAPNVALFIARADSGIQSIADLKGKRVITGPAGAGFQQFVEPILAEHGVAWDEITSLNATQSGAVDQLGDGAADAAFLGGAVPTGSITQAASTFDVTYIPFDESARQKLIEKYAFFHPATIPGGTYKGLDNDFLGLNVGSMHLITAASQSDELIYEVTKSIWENRAEIASKHPAGKAINEKNVARNTGIEYHPGAIKFYEEVGVLEAAEKPAAEEAPAADAPAEAPAAAE</sequence>
<dbReference type="CDD" id="cd13520">
    <property type="entry name" value="PBP2_TAXI_TRAP"/>
    <property type="match status" value="1"/>
</dbReference>
<dbReference type="NCBIfam" id="TIGR02122">
    <property type="entry name" value="TRAP_TAXI"/>
    <property type="match status" value="1"/>
</dbReference>
<accession>A0A518IP29</accession>
<evidence type="ECO:0000313" key="3">
    <source>
        <dbReference type="Proteomes" id="UP000316770"/>
    </source>
</evidence>
<reference evidence="2 3" key="1">
    <citation type="submission" date="2019-02" db="EMBL/GenBank/DDBJ databases">
        <title>Deep-cultivation of Planctomycetes and their phenomic and genomic characterization uncovers novel biology.</title>
        <authorList>
            <person name="Wiegand S."/>
            <person name="Jogler M."/>
            <person name="Boedeker C."/>
            <person name="Pinto D."/>
            <person name="Vollmers J."/>
            <person name="Rivas-Marin E."/>
            <person name="Kohn T."/>
            <person name="Peeters S.H."/>
            <person name="Heuer A."/>
            <person name="Rast P."/>
            <person name="Oberbeckmann S."/>
            <person name="Bunk B."/>
            <person name="Jeske O."/>
            <person name="Meyerdierks A."/>
            <person name="Storesund J.E."/>
            <person name="Kallscheuer N."/>
            <person name="Luecker S."/>
            <person name="Lage O.M."/>
            <person name="Pohl T."/>
            <person name="Merkel B.J."/>
            <person name="Hornburger P."/>
            <person name="Mueller R.-W."/>
            <person name="Bruemmer F."/>
            <person name="Labrenz M."/>
            <person name="Spormann A.M."/>
            <person name="Op den Camp H."/>
            <person name="Overmann J."/>
            <person name="Amann R."/>
            <person name="Jetten M.S.M."/>
            <person name="Mascher T."/>
            <person name="Medema M.H."/>
            <person name="Devos D.P."/>
            <person name="Kaster A.-K."/>
            <person name="Ovreas L."/>
            <person name="Rohde M."/>
            <person name="Galperin M.Y."/>
            <person name="Jogler C."/>
        </authorList>
    </citation>
    <scope>NUCLEOTIDE SEQUENCE [LARGE SCALE GENOMIC DNA]</scope>
    <source>
        <strain evidence="2 3">Mal33</strain>
    </source>
</reference>
<organism evidence="2 3">
    <name type="scientific">Rosistilla oblonga</name>
    <dbReference type="NCBI Taxonomy" id="2527990"/>
    <lineage>
        <taxon>Bacteria</taxon>
        <taxon>Pseudomonadati</taxon>
        <taxon>Planctomycetota</taxon>
        <taxon>Planctomycetia</taxon>
        <taxon>Pirellulales</taxon>
        <taxon>Pirellulaceae</taxon>
        <taxon>Rosistilla</taxon>
    </lineage>
</organism>
<dbReference type="AlphaFoldDB" id="A0A518IP29"/>
<dbReference type="Proteomes" id="UP000316770">
    <property type="component" value="Chromosome"/>
</dbReference>
<name>A0A518IP29_9BACT</name>
<dbReference type="InterPro" id="IPR011852">
    <property type="entry name" value="TRAP_TAXI"/>
</dbReference>